<evidence type="ECO:0000313" key="2">
    <source>
        <dbReference type="EMBL" id="MFJ3044681.1"/>
    </source>
</evidence>
<dbReference type="PANTHER" id="PTHR34293">
    <property type="entry name" value="HTH-TYPE TRANSCRIPTIONAL REGULATOR TRMBL2"/>
    <property type="match status" value="1"/>
</dbReference>
<proteinExistence type="predicted"/>
<dbReference type="SUPFAM" id="SSF46785">
    <property type="entry name" value="Winged helix' DNA-binding domain"/>
    <property type="match status" value="1"/>
</dbReference>
<dbReference type="Proteomes" id="UP001617427">
    <property type="component" value="Unassembled WGS sequence"/>
</dbReference>
<accession>A0ABW8ET96</accession>
<dbReference type="EMBL" id="JBIUZV010000001">
    <property type="protein sequence ID" value="MFJ3044681.1"/>
    <property type="molecule type" value="Genomic_DNA"/>
</dbReference>
<dbReference type="Pfam" id="PF01978">
    <property type="entry name" value="TrmB"/>
    <property type="match status" value="1"/>
</dbReference>
<dbReference type="RefSeq" id="WP_050468536.1">
    <property type="nucleotide sequence ID" value="NZ_JBIUZV010000001.1"/>
</dbReference>
<feature type="domain" description="Transcription regulator TrmB N-terminal" evidence="1">
    <location>
        <begin position="8"/>
        <end position="63"/>
    </location>
</feature>
<comment type="caution">
    <text evidence="2">The sequence shown here is derived from an EMBL/GenBank/DDBJ whole genome shotgun (WGS) entry which is preliminary data.</text>
</comment>
<protein>
    <submittedName>
        <fullName evidence="2">TrmB family transcriptional regulator</fullName>
    </submittedName>
</protein>
<dbReference type="InterPro" id="IPR036390">
    <property type="entry name" value="WH_DNA-bd_sf"/>
</dbReference>
<keyword evidence="3" id="KW-1185">Reference proteome</keyword>
<organism evidence="2 3">
    <name type="scientific">Herbaspirillum chlorophenolicum</name>
    <dbReference type="NCBI Taxonomy" id="211589"/>
    <lineage>
        <taxon>Bacteria</taxon>
        <taxon>Pseudomonadati</taxon>
        <taxon>Pseudomonadota</taxon>
        <taxon>Betaproteobacteria</taxon>
        <taxon>Burkholderiales</taxon>
        <taxon>Oxalobacteraceae</taxon>
        <taxon>Herbaspirillum</taxon>
    </lineage>
</organism>
<dbReference type="PANTHER" id="PTHR34293:SF1">
    <property type="entry name" value="HTH-TYPE TRANSCRIPTIONAL REGULATOR TRMBL2"/>
    <property type="match status" value="1"/>
</dbReference>
<sequence>MSKIESQLEELGLDQKEMRFYLAVLQCGSAPVTVIAERAGVSRTNGYALLAKLESRGLVSQLAKDNGVMHVVAEDPEVLIAQWQRSRALLDDVVPQLKSMFNASELKPRIHFYEGREGIVKALQGTLECHSGPLLGILSMHELNEVPGRDAMAAIIDERVRRGIVLRVLRSQSRDVETVWPSSPEDMRELRYAPPSIDLGMTMYIHDDKVTYLSSKRENYGLVIESQELAALNRAMFEGLWAISEMTPTRKK</sequence>
<reference evidence="2 3" key="1">
    <citation type="submission" date="2024-10" db="EMBL/GenBank/DDBJ databases">
        <title>The Natural Products Discovery Center: Release of the First 8490 Sequenced Strains for Exploring Actinobacteria Biosynthetic Diversity.</title>
        <authorList>
            <person name="Kalkreuter E."/>
            <person name="Kautsar S.A."/>
            <person name="Yang D."/>
            <person name="Bader C.D."/>
            <person name="Teijaro C.N."/>
            <person name="Fluegel L."/>
            <person name="Davis C.M."/>
            <person name="Simpson J.R."/>
            <person name="Lauterbach L."/>
            <person name="Steele A.D."/>
            <person name="Gui C."/>
            <person name="Meng S."/>
            <person name="Li G."/>
            <person name="Viehrig K."/>
            <person name="Ye F."/>
            <person name="Su P."/>
            <person name="Kiefer A.F."/>
            <person name="Nichols A."/>
            <person name="Cepeda A.J."/>
            <person name="Yan W."/>
            <person name="Fan B."/>
            <person name="Jiang Y."/>
            <person name="Adhikari A."/>
            <person name="Zheng C.-J."/>
            <person name="Schuster L."/>
            <person name="Cowan T.M."/>
            <person name="Smanski M.J."/>
            <person name="Chevrette M.G."/>
            <person name="De Carvalho L.P.S."/>
            <person name="Shen B."/>
        </authorList>
    </citation>
    <scope>NUCLEOTIDE SEQUENCE [LARGE SCALE GENOMIC DNA]</scope>
    <source>
        <strain evidence="2 3">NPDC087045</strain>
    </source>
</reference>
<gene>
    <name evidence="2" type="ORF">ACIPEN_02515</name>
</gene>
<evidence type="ECO:0000259" key="1">
    <source>
        <dbReference type="Pfam" id="PF01978"/>
    </source>
</evidence>
<dbReference type="InterPro" id="IPR036388">
    <property type="entry name" value="WH-like_DNA-bd_sf"/>
</dbReference>
<name>A0ABW8ET96_9BURK</name>
<dbReference type="InterPro" id="IPR002831">
    <property type="entry name" value="Tscrpt_reg_TrmB_N"/>
</dbReference>
<dbReference type="Gene3D" id="1.10.10.10">
    <property type="entry name" value="Winged helix-like DNA-binding domain superfamily/Winged helix DNA-binding domain"/>
    <property type="match status" value="1"/>
</dbReference>
<evidence type="ECO:0000313" key="3">
    <source>
        <dbReference type="Proteomes" id="UP001617427"/>
    </source>
</evidence>
<dbReference type="InterPro" id="IPR051797">
    <property type="entry name" value="TrmB-like"/>
</dbReference>